<organism evidence="1">
    <name type="scientific">marine sediment metagenome</name>
    <dbReference type="NCBI Taxonomy" id="412755"/>
    <lineage>
        <taxon>unclassified sequences</taxon>
        <taxon>metagenomes</taxon>
        <taxon>ecological metagenomes</taxon>
    </lineage>
</organism>
<proteinExistence type="predicted"/>
<reference evidence="1" key="1">
    <citation type="journal article" date="2015" name="Nature">
        <title>Complex archaea that bridge the gap between prokaryotes and eukaryotes.</title>
        <authorList>
            <person name="Spang A."/>
            <person name="Saw J.H."/>
            <person name="Jorgensen S.L."/>
            <person name="Zaremba-Niedzwiedzka K."/>
            <person name="Martijn J."/>
            <person name="Lind A.E."/>
            <person name="van Eijk R."/>
            <person name="Schleper C."/>
            <person name="Guy L."/>
            <person name="Ettema T.J."/>
        </authorList>
    </citation>
    <scope>NUCLEOTIDE SEQUENCE</scope>
</reference>
<comment type="caution">
    <text evidence="1">The sequence shown here is derived from an EMBL/GenBank/DDBJ whole genome shotgun (WGS) entry which is preliminary data.</text>
</comment>
<protein>
    <submittedName>
        <fullName evidence="1">Uncharacterized protein</fullName>
    </submittedName>
</protein>
<dbReference type="EMBL" id="LAZR01000501">
    <property type="protein sequence ID" value="KKN66436.1"/>
    <property type="molecule type" value="Genomic_DNA"/>
</dbReference>
<gene>
    <name evidence="1" type="ORF">LCGC14_0471580</name>
</gene>
<accession>A0A0F9UYZ0</accession>
<evidence type="ECO:0000313" key="1">
    <source>
        <dbReference type="EMBL" id="KKN66436.1"/>
    </source>
</evidence>
<name>A0A0F9UYZ0_9ZZZZ</name>
<sequence length="182" mass="21496">MMSEDFKKVISVLKYWDMYLEPPNRDYGSRFKIQKLTYLCKSMGIPLKYQFTLYISGPYSTGLSQDYFNAPQLVETLETDYVLIEDDIEILDKINEYVLIHPITHSYESEFLEAVSTVDYLKKRSPDKLDDEIFAKTKEIKQHLKDSIVVIAINTVKKLLFKPEFLTEEVRREIDIWDKAED</sequence>
<dbReference type="AlphaFoldDB" id="A0A0F9UYZ0"/>